<sequence>MSPVATSVPNSSEARRYKIAVIPGDGIGPETIGASLEILQALQETLGSFQIEYTHLDWSSDRYFAQGKYLPDDWMTVLKPHDAIFFGAVGHPKVPDHISLWELLLPIRQRFQQYANLRPTRIMRGVDSPLKNISPESLDWMLVRENTEGEYAGQGGRTHIGQPWEVGTELAIFTRQGIERIFRFAYQIAESRSKKHLTFVTKSNAQRSGMVLWDEVAWQIAAEFPHVKTEKMLVDAMTVRMVHKPESLDTIVATNLHADILSDLAAAIAGSIGIAPASSIDPTRQYPSTFESVHGSAPDIAGRGIANPIATMWAGVEMLRWLGEEVAADAWMKAIEDVCAEGVLTPDLGGKEDTRGVTDAIRAKVIKNAKQHQMAF</sequence>
<comment type="cofactor">
    <cofactor evidence="1">
        <name>Mn(2+)</name>
        <dbReference type="ChEBI" id="CHEBI:29035"/>
    </cofactor>
</comment>
<comment type="caution">
    <text evidence="12">The sequence shown here is derived from an EMBL/GenBank/DDBJ whole genome shotgun (WGS) entry which is preliminary data.</text>
</comment>
<dbReference type="PANTHER" id="PTHR43275">
    <property type="entry name" value="D-MALATE DEHYDROGENASE [DECARBOXYLATING]"/>
    <property type="match status" value="1"/>
</dbReference>
<evidence type="ECO:0000256" key="10">
    <source>
        <dbReference type="ARBA" id="ARBA00049301"/>
    </source>
</evidence>
<feature type="domain" description="Isopropylmalate dehydrogenase-like" evidence="11">
    <location>
        <begin position="18"/>
        <end position="361"/>
    </location>
</feature>
<evidence type="ECO:0000256" key="1">
    <source>
        <dbReference type="ARBA" id="ARBA00001936"/>
    </source>
</evidence>
<dbReference type="InterPro" id="IPR024084">
    <property type="entry name" value="IsoPropMal-DH-like_dom"/>
</dbReference>
<dbReference type="InParanoid" id="A0A1Y2B7U9"/>
<dbReference type="Pfam" id="PF00180">
    <property type="entry name" value="Iso_dh"/>
    <property type="match status" value="1"/>
</dbReference>
<dbReference type="GO" id="GO:0051287">
    <property type="term" value="F:NAD binding"/>
    <property type="evidence" value="ECO:0007669"/>
    <property type="project" value="InterPro"/>
</dbReference>
<keyword evidence="13" id="KW-1185">Reference proteome</keyword>
<gene>
    <name evidence="12" type="ORF">BCR39DRAFT_598247</name>
</gene>
<dbReference type="GO" id="GO:0046553">
    <property type="term" value="F:D-malate dehydrogenase (decarboxylating) (NAD+) activity"/>
    <property type="evidence" value="ECO:0007669"/>
    <property type="project" value="UniProtKB-EC"/>
</dbReference>
<dbReference type="Proteomes" id="UP000193986">
    <property type="component" value="Unassembled WGS sequence"/>
</dbReference>
<evidence type="ECO:0000313" key="13">
    <source>
        <dbReference type="Proteomes" id="UP000193986"/>
    </source>
</evidence>
<evidence type="ECO:0000256" key="3">
    <source>
        <dbReference type="ARBA" id="ARBA00007769"/>
    </source>
</evidence>
<dbReference type="PROSITE" id="PS00470">
    <property type="entry name" value="IDH_IMDH"/>
    <property type="match status" value="1"/>
</dbReference>
<dbReference type="AlphaFoldDB" id="A0A1Y2B7U9"/>
<dbReference type="NCBIfam" id="TIGR02089">
    <property type="entry name" value="TTC"/>
    <property type="match status" value="1"/>
</dbReference>
<evidence type="ECO:0000256" key="6">
    <source>
        <dbReference type="ARBA" id="ARBA00022842"/>
    </source>
</evidence>
<dbReference type="PANTHER" id="PTHR43275:SF1">
    <property type="entry name" value="D-MALATE DEHYDROGENASE [DECARBOXYLATING]"/>
    <property type="match status" value="1"/>
</dbReference>
<protein>
    <recommendedName>
        <fullName evidence="4">D-malate dehydrogenase (decarboxylating)</fullName>
        <ecNumber evidence="4">1.1.1.83</ecNumber>
    </recommendedName>
</protein>
<evidence type="ECO:0000313" key="12">
    <source>
        <dbReference type="EMBL" id="ORY30766.1"/>
    </source>
</evidence>
<dbReference type="EMBL" id="MCFC01000018">
    <property type="protein sequence ID" value="ORY30766.1"/>
    <property type="molecule type" value="Genomic_DNA"/>
</dbReference>
<dbReference type="InterPro" id="IPR050501">
    <property type="entry name" value="ICDH/IPMDH"/>
</dbReference>
<evidence type="ECO:0000256" key="4">
    <source>
        <dbReference type="ARBA" id="ARBA00013126"/>
    </source>
</evidence>
<accession>A0A1Y2B7U9</accession>
<dbReference type="SMART" id="SM01329">
    <property type="entry name" value="Iso_dh"/>
    <property type="match status" value="1"/>
</dbReference>
<dbReference type="OrthoDB" id="10261637at2759"/>
<dbReference type="EC" id="1.1.1.83" evidence="4"/>
<dbReference type="InterPro" id="IPR019818">
    <property type="entry name" value="IsoCit/isopropylmalate_DH_CS"/>
</dbReference>
<evidence type="ECO:0000256" key="2">
    <source>
        <dbReference type="ARBA" id="ARBA00001946"/>
    </source>
</evidence>
<evidence type="ECO:0000256" key="8">
    <source>
        <dbReference type="ARBA" id="ARBA00023027"/>
    </source>
</evidence>
<dbReference type="SUPFAM" id="SSF53659">
    <property type="entry name" value="Isocitrate/Isopropylmalate dehydrogenase-like"/>
    <property type="match status" value="1"/>
</dbReference>
<dbReference type="Gene3D" id="3.40.718.10">
    <property type="entry name" value="Isopropylmalate Dehydrogenase"/>
    <property type="match status" value="1"/>
</dbReference>
<keyword evidence="7" id="KW-0560">Oxidoreductase</keyword>
<keyword evidence="6" id="KW-0460">Magnesium</keyword>
<name>A0A1Y2B7U9_9TREE</name>
<dbReference type="InterPro" id="IPR011829">
    <property type="entry name" value="TTC_DH"/>
</dbReference>
<comment type="catalytic activity">
    <reaction evidence="10">
        <text>(R)-malate + NAD(+) = pyruvate + CO2 + NADH</text>
        <dbReference type="Rhea" id="RHEA:18365"/>
        <dbReference type="ChEBI" id="CHEBI:15361"/>
        <dbReference type="ChEBI" id="CHEBI:15588"/>
        <dbReference type="ChEBI" id="CHEBI:16526"/>
        <dbReference type="ChEBI" id="CHEBI:57540"/>
        <dbReference type="ChEBI" id="CHEBI:57945"/>
        <dbReference type="EC" id="1.1.1.83"/>
    </reaction>
</comment>
<comment type="similarity">
    <text evidence="3">Belongs to the isocitrate and isopropylmalate dehydrogenases family.</text>
</comment>
<evidence type="ECO:0000256" key="5">
    <source>
        <dbReference type="ARBA" id="ARBA00022723"/>
    </source>
</evidence>
<evidence type="ECO:0000259" key="11">
    <source>
        <dbReference type="SMART" id="SM01329"/>
    </source>
</evidence>
<dbReference type="GO" id="GO:0000287">
    <property type="term" value="F:magnesium ion binding"/>
    <property type="evidence" value="ECO:0007669"/>
    <property type="project" value="InterPro"/>
</dbReference>
<evidence type="ECO:0000256" key="7">
    <source>
        <dbReference type="ARBA" id="ARBA00023002"/>
    </source>
</evidence>
<keyword evidence="5" id="KW-0479">Metal-binding</keyword>
<comment type="cofactor">
    <cofactor evidence="2">
        <name>Mg(2+)</name>
        <dbReference type="ChEBI" id="CHEBI:18420"/>
    </cofactor>
</comment>
<proteinExistence type="inferred from homology"/>
<evidence type="ECO:0000256" key="9">
    <source>
        <dbReference type="ARBA" id="ARBA00023211"/>
    </source>
</evidence>
<keyword evidence="9" id="KW-0464">Manganese</keyword>
<dbReference type="STRING" id="71784.A0A1Y2B7U9"/>
<keyword evidence="8" id="KW-0520">NAD</keyword>
<reference evidence="12 13" key="1">
    <citation type="submission" date="2016-07" db="EMBL/GenBank/DDBJ databases">
        <title>Pervasive Adenine N6-methylation of Active Genes in Fungi.</title>
        <authorList>
            <consortium name="DOE Joint Genome Institute"/>
            <person name="Mondo S.J."/>
            <person name="Dannebaum R.O."/>
            <person name="Kuo R.C."/>
            <person name="Labutti K."/>
            <person name="Haridas S."/>
            <person name="Kuo A."/>
            <person name="Salamov A."/>
            <person name="Ahrendt S.R."/>
            <person name="Lipzen A."/>
            <person name="Sullivan W."/>
            <person name="Andreopoulos W.B."/>
            <person name="Clum A."/>
            <person name="Lindquist E."/>
            <person name="Daum C."/>
            <person name="Ramamoorthy G.K."/>
            <person name="Gryganskyi A."/>
            <person name="Culley D."/>
            <person name="Magnuson J.K."/>
            <person name="James T.Y."/>
            <person name="O'Malley M.A."/>
            <person name="Stajich J.E."/>
            <person name="Spatafora J.W."/>
            <person name="Visel A."/>
            <person name="Grigoriev I.V."/>
        </authorList>
    </citation>
    <scope>NUCLEOTIDE SEQUENCE [LARGE SCALE GENOMIC DNA]</scope>
    <source>
        <strain evidence="12 13">68-887.2</strain>
    </source>
</reference>
<organism evidence="12 13">
    <name type="scientific">Naematelia encephala</name>
    <dbReference type="NCBI Taxonomy" id="71784"/>
    <lineage>
        <taxon>Eukaryota</taxon>
        <taxon>Fungi</taxon>
        <taxon>Dikarya</taxon>
        <taxon>Basidiomycota</taxon>
        <taxon>Agaricomycotina</taxon>
        <taxon>Tremellomycetes</taxon>
        <taxon>Tremellales</taxon>
        <taxon>Naemateliaceae</taxon>
        <taxon>Naematelia</taxon>
    </lineage>
</organism>